<dbReference type="Pfam" id="PF00027">
    <property type="entry name" value="cNMP_binding"/>
    <property type="match status" value="1"/>
</dbReference>
<accession>C6BU70</accession>
<evidence type="ECO:0000259" key="4">
    <source>
        <dbReference type="PROSITE" id="PS50042"/>
    </source>
</evidence>
<dbReference type="Gene3D" id="2.60.120.10">
    <property type="entry name" value="Jelly Rolls"/>
    <property type="match status" value="1"/>
</dbReference>
<dbReference type="InterPro" id="IPR018490">
    <property type="entry name" value="cNMP-bd_dom_sf"/>
</dbReference>
<dbReference type="eggNOG" id="COG0664">
    <property type="taxonomic scope" value="Bacteria"/>
</dbReference>
<dbReference type="GO" id="GO:0005829">
    <property type="term" value="C:cytosol"/>
    <property type="evidence" value="ECO:0007669"/>
    <property type="project" value="TreeGrafter"/>
</dbReference>
<dbReference type="KEGG" id="dsa:Desal_3734"/>
<dbReference type="HOGENOM" id="CLU_075053_3_2_7"/>
<dbReference type="EMBL" id="CP001649">
    <property type="protein sequence ID" value="ACS81779.1"/>
    <property type="molecule type" value="Genomic_DNA"/>
</dbReference>
<dbReference type="PROSITE" id="PS50042">
    <property type="entry name" value="CNMP_BINDING_3"/>
    <property type="match status" value="1"/>
</dbReference>
<gene>
    <name evidence="6" type="ordered locus">Desal_3734</name>
</gene>
<dbReference type="PANTHER" id="PTHR24567:SF26">
    <property type="entry name" value="REGULATORY PROTEIN YEIL"/>
    <property type="match status" value="1"/>
</dbReference>
<name>C6BU70_MARSD</name>
<protein>
    <submittedName>
        <fullName evidence="6">Transcriptional regulator, Crp/Fnr family</fullName>
    </submittedName>
</protein>
<dbReference type="Pfam" id="PF13545">
    <property type="entry name" value="HTH_Crp_2"/>
    <property type="match status" value="1"/>
</dbReference>
<organism evidence="6 7">
    <name type="scientific">Maridesulfovibrio salexigens (strain ATCC 14822 / DSM 2638 / NCIMB 8403 / VKM B-1763)</name>
    <name type="common">Desulfovibrio salexigens</name>
    <dbReference type="NCBI Taxonomy" id="526222"/>
    <lineage>
        <taxon>Bacteria</taxon>
        <taxon>Pseudomonadati</taxon>
        <taxon>Thermodesulfobacteriota</taxon>
        <taxon>Desulfovibrionia</taxon>
        <taxon>Desulfovibrionales</taxon>
        <taxon>Desulfovibrionaceae</taxon>
        <taxon>Maridesulfovibrio</taxon>
    </lineage>
</organism>
<dbReference type="OrthoDB" id="5415223at2"/>
<proteinExistence type="predicted"/>
<dbReference type="InterPro" id="IPR014710">
    <property type="entry name" value="RmlC-like_jellyroll"/>
</dbReference>
<sequence length="231" mass="25419">MRCVCDQCAAADSAGTGKCLKDFWIFDHFCESQLQDLQTIGIRREIPAGQLIFNQGGKADELFLIRSGSIKLSKVSEDGTEVTLDFRRYGDVLGEDIFSGVEAYPVSAMAIDDTVTCGFNLSDFQSLVRKKPDIGLSVIKSMSNKISALSNRIGSIAEVNLEDRLYSVLSSISKEHGCRIGDEYTFPFKLTHEELAFLVGAHRVSITKAMQALISKGRICCTNKIITLKNC</sequence>
<feature type="domain" description="Cyclic nucleotide-binding" evidence="4">
    <location>
        <begin position="25"/>
        <end position="145"/>
    </location>
</feature>
<dbReference type="InterPro" id="IPR012318">
    <property type="entry name" value="HTH_CRP"/>
</dbReference>
<dbReference type="GO" id="GO:0003677">
    <property type="term" value="F:DNA binding"/>
    <property type="evidence" value="ECO:0007669"/>
    <property type="project" value="UniProtKB-KW"/>
</dbReference>
<keyword evidence="7" id="KW-1185">Reference proteome</keyword>
<evidence type="ECO:0000256" key="3">
    <source>
        <dbReference type="ARBA" id="ARBA00023163"/>
    </source>
</evidence>
<evidence type="ECO:0000313" key="7">
    <source>
        <dbReference type="Proteomes" id="UP000002601"/>
    </source>
</evidence>
<dbReference type="InterPro" id="IPR000595">
    <property type="entry name" value="cNMP-bd_dom"/>
</dbReference>
<dbReference type="InterPro" id="IPR050397">
    <property type="entry name" value="Env_Response_Regulators"/>
</dbReference>
<dbReference type="GO" id="GO:0003700">
    <property type="term" value="F:DNA-binding transcription factor activity"/>
    <property type="evidence" value="ECO:0007669"/>
    <property type="project" value="TreeGrafter"/>
</dbReference>
<dbReference type="STRING" id="526222.Desal_3734"/>
<evidence type="ECO:0000256" key="1">
    <source>
        <dbReference type="ARBA" id="ARBA00023015"/>
    </source>
</evidence>
<keyword evidence="3" id="KW-0804">Transcription</keyword>
<dbReference type="SUPFAM" id="SSF51206">
    <property type="entry name" value="cAMP-binding domain-like"/>
    <property type="match status" value="1"/>
</dbReference>
<dbReference type="AlphaFoldDB" id="C6BU70"/>
<dbReference type="InterPro" id="IPR036390">
    <property type="entry name" value="WH_DNA-bd_sf"/>
</dbReference>
<dbReference type="SMART" id="SM00100">
    <property type="entry name" value="cNMP"/>
    <property type="match status" value="1"/>
</dbReference>
<dbReference type="Proteomes" id="UP000002601">
    <property type="component" value="Chromosome"/>
</dbReference>
<dbReference type="PANTHER" id="PTHR24567">
    <property type="entry name" value="CRP FAMILY TRANSCRIPTIONAL REGULATORY PROTEIN"/>
    <property type="match status" value="1"/>
</dbReference>
<evidence type="ECO:0000313" key="6">
    <source>
        <dbReference type="EMBL" id="ACS81779.1"/>
    </source>
</evidence>
<reference evidence="6 7" key="1">
    <citation type="submission" date="2009-06" db="EMBL/GenBank/DDBJ databases">
        <title>Complete sequence of Desulfovibrio salexigens DSM 2638.</title>
        <authorList>
            <consortium name="US DOE Joint Genome Institute"/>
            <person name="Lucas S."/>
            <person name="Copeland A."/>
            <person name="Lapidus A."/>
            <person name="Glavina del Rio T."/>
            <person name="Tice H."/>
            <person name="Bruce D."/>
            <person name="Goodwin L."/>
            <person name="Pitluck S."/>
            <person name="Munk A.C."/>
            <person name="Brettin T."/>
            <person name="Detter J.C."/>
            <person name="Han C."/>
            <person name="Tapia R."/>
            <person name="Larimer F."/>
            <person name="Land M."/>
            <person name="Hauser L."/>
            <person name="Kyrpides N."/>
            <person name="Anderson I."/>
            <person name="Wall J.D."/>
            <person name="Arkin A.P."/>
            <person name="Dehal P."/>
            <person name="Chivian D."/>
            <person name="Giles B."/>
            <person name="Hazen T.C."/>
        </authorList>
    </citation>
    <scope>NUCLEOTIDE SEQUENCE [LARGE SCALE GENOMIC DNA]</scope>
    <source>
        <strain evidence="7">ATCC 14822 / DSM 2638 / NCIMB 8403 / VKM B-1763</strain>
    </source>
</reference>
<evidence type="ECO:0000259" key="5">
    <source>
        <dbReference type="PROSITE" id="PS51063"/>
    </source>
</evidence>
<keyword evidence="1" id="KW-0805">Transcription regulation</keyword>
<dbReference type="InterPro" id="IPR036388">
    <property type="entry name" value="WH-like_DNA-bd_sf"/>
</dbReference>
<dbReference type="PROSITE" id="PS51063">
    <property type="entry name" value="HTH_CRP_2"/>
    <property type="match status" value="1"/>
</dbReference>
<dbReference type="SUPFAM" id="SSF46785">
    <property type="entry name" value="Winged helix' DNA-binding domain"/>
    <property type="match status" value="1"/>
</dbReference>
<dbReference type="Gene3D" id="1.10.10.10">
    <property type="entry name" value="Winged helix-like DNA-binding domain superfamily/Winged helix DNA-binding domain"/>
    <property type="match status" value="1"/>
</dbReference>
<dbReference type="CDD" id="cd00038">
    <property type="entry name" value="CAP_ED"/>
    <property type="match status" value="1"/>
</dbReference>
<feature type="domain" description="HTH crp-type" evidence="5">
    <location>
        <begin position="159"/>
        <end position="231"/>
    </location>
</feature>
<keyword evidence="2" id="KW-0238">DNA-binding</keyword>
<dbReference type="RefSeq" id="WP_015853595.1">
    <property type="nucleotide sequence ID" value="NC_012881.1"/>
</dbReference>
<evidence type="ECO:0000256" key="2">
    <source>
        <dbReference type="ARBA" id="ARBA00023125"/>
    </source>
</evidence>